<dbReference type="SUPFAM" id="SSF48230">
    <property type="entry name" value="Chondroitin AC/alginate lyase"/>
    <property type="match status" value="1"/>
</dbReference>
<keyword evidence="3" id="KW-0574">Periplasm</keyword>
<evidence type="ECO:0000256" key="4">
    <source>
        <dbReference type="ARBA" id="ARBA00023239"/>
    </source>
</evidence>
<evidence type="ECO:0000256" key="1">
    <source>
        <dbReference type="ARBA" id="ARBA00004418"/>
    </source>
</evidence>
<organism evidence="8 9">
    <name type="scientific">Flavobacterium gawalongense</name>
    <dbReference type="NCBI Taxonomy" id="2594432"/>
    <lineage>
        <taxon>Bacteria</taxon>
        <taxon>Pseudomonadati</taxon>
        <taxon>Bacteroidota</taxon>
        <taxon>Flavobacteriia</taxon>
        <taxon>Flavobacteriales</taxon>
        <taxon>Flavobacteriaceae</taxon>
        <taxon>Flavobacterium</taxon>
    </lineage>
</organism>
<dbReference type="Gene3D" id="1.50.10.100">
    <property type="entry name" value="Chondroitin AC/alginate lyase"/>
    <property type="match status" value="1"/>
</dbReference>
<dbReference type="PANTHER" id="PTHR39210">
    <property type="entry name" value="HEPARIN-SULFATE LYASE"/>
    <property type="match status" value="1"/>
</dbReference>
<dbReference type="InterPro" id="IPR012480">
    <property type="entry name" value="Hepar_II_III_C"/>
</dbReference>
<keyword evidence="9" id="KW-1185">Reference proteome</keyword>
<feature type="signal peptide" evidence="5">
    <location>
        <begin position="1"/>
        <end position="25"/>
    </location>
</feature>
<proteinExistence type="predicted"/>
<reference evidence="8 9" key="1">
    <citation type="submission" date="2019-07" db="EMBL/GenBank/DDBJ databases">
        <title>Novel species of Flavobacterium.</title>
        <authorList>
            <person name="Liu Q."/>
            <person name="Xin Y.-H."/>
        </authorList>
    </citation>
    <scope>NUCLEOTIDE SEQUENCE [LARGE SCALE GENOMIC DNA]</scope>
    <source>
        <strain evidence="8 9">GSP39</strain>
    </source>
</reference>
<comment type="subcellular location">
    <subcellularLocation>
        <location evidence="1">Periplasm</location>
    </subcellularLocation>
</comment>
<dbReference type="InterPro" id="IPR008929">
    <property type="entry name" value="Chondroitin_lyas"/>
</dbReference>
<accession>A0ABY3CR71</accession>
<evidence type="ECO:0000256" key="2">
    <source>
        <dbReference type="ARBA" id="ARBA00022729"/>
    </source>
</evidence>
<dbReference type="Proteomes" id="UP000318528">
    <property type="component" value="Unassembled WGS sequence"/>
</dbReference>
<keyword evidence="2 5" id="KW-0732">Signal</keyword>
<evidence type="ECO:0000256" key="5">
    <source>
        <dbReference type="SAM" id="SignalP"/>
    </source>
</evidence>
<dbReference type="InterPro" id="IPR032518">
    <property type="entry name" value="HepII_N"/>
</dbReference>
<dbReference type="Pfam" id="PF16332">
    <property type="entry name" value="DUF4962"/>
    <property type="match status" value="1"/>
</dbReference>
<feature type="domain" description="Heparinase II/III-like C-terminal" evidence="6">
    <location>
        <begin position="368"/>
        <end position="531"/>
    </location>
</feature>
<dbReference type="RefSeq" id="WP_143386264.1">
    <property type="nucleotide sequence ID" value="NZ_VJZM01000004.1"/>
</dbReference>
<evidence type="ECO:0000256" key="3">
    <source>
        <dbReference type="ARBA" id="ARBA00022764"/>
    </source>
</evidence>
<evidence type="ECO:0000313" key="9">
    <source>
        <dbReference type="Proteomes" id="UP000318528"/>
    </source>
</evidence>
<evidence type="ECO:0000259" key="6">
    <source>
        <dbReference type="Pfam" id="PF07940"/>
    </source>
</evidence>
<evidence type="ECO:0000313" key="8">
    <source>
        <dbReference type="EMBL" id="TRX08842.1"/>
    </source>
</evidence>
<comment type="caution">
    <text evidence="8">The sequence shown here is derived from an EMBL/GenBank/DDBJ whole genome shotgun (WGS) entry which is preliminary data.</text>
</comment>
<protein>
    <submittedName>
        <fullName evidence="8">DUF4962 domain-containing protein</fullName>
    </submittedName>
</protein>
<gene>
    <name evidence="8" type="ORF">FNW12_03380</name>
</gene>
<dbReference type="EMBL" id="VJZN01000004">
    <property type="protein sequence ID" value="TRX08842.1"/>
    <property type="molecule type" value="Genomic_DNA"/>
</dbReference>
<keyword evidence="4" id="KW-0456">Lyase</keyword>
<dbReference type="Pfam" id="PF07940">
    <property type="entry name" value="Hepar_II_III_C"/>
    <property type="match status" value="1"/>
</dbReference>
<dbReference type="Gene3D" id="2.70.98.70">
    <property type="match status" value="1"/>
</dbReference>
<sequence length="771" mass="88197">MNNSRKMKKHLLLIIICAFSITASAQGRKYLLHTDANISRLKEQIKNDPEVKKVWENQLQKAEDMLKRERSSAPDLQELGLAYRMTGDSRFAERMKQVLLNSISQQTWEGQDLLQRSPPWKGGLGTAHTSYYMAIGYDCAYNYLTRSERKQIAEGIVKLGIKPAMNDWLSPETNIHTFDTMGHNWWSACVDMAGFAALAVKGEIPEAQKWANEISETVTEWVNFSGNVMDNKPRTFGRDGGFYESINYAGFGFSQYLLFRYAFQNVLPEVKLPEVPAMEKMADFFIQTTYYTKDTPLSVNFGDGSIKRNGNSCVLLLWNLGVHKDRYAWYLQKTMRGSDKEGLEMDSPQGLILHPDFSNQKEVKAPDLPESKLFSDLGWATLRNSWKDNSTMLGIKCGTTWNHAHADAGSFILFHNGKNLLIDSGNSSYGRPEYTEYYCQSEAHNVTLFNGKAQSRKDPYFGVKNEGHLYNLIETDKMKYIYADATGPTSQWFSRNYRHFLWIGDVILVMDDLKSHEPGKFEWLLHYNGESKRRGLDLSVKDGDAEVLIHPLYPETFPDGGLPHDFPEKMRLEEKSGLKDHEPDVKQPYWSISHFQETNRTKFVTAITLKNEQNKDKLPIIERFDGKDFLGIRITQNGQTTEIYLNLLADGRIKHRNSLNVMNGWDTDAYLMALTFPEGADPGNPKNIKRLFISDGSYLRRNGKPLIHALSKFFTIVDFDGDNRNMQFQGQDEVTVSMYSEKNQKSVIVNGKKAQVDYNSDSKLSKFVVKK</sequence>
<evidence type="ECO:0000259" key="7">
    <source>
        <dbReference type="Pfam" id="PF16332"/>
    </source>
</evidence>
<name>A0ABY3CR71_9FLAO</name>
<dbReference type="PANTHER" id="PTHR39210:SF1">
    <property type="entry name" value="HEPARIN-SULFATE LYASE"/>
    <property type="match status" value="1"/>
</dbReference>
<feature type="chain" id="PRO_5046603550" evidence="5">
    <location>
        <begin position="26"/>
        <end position="771"/>
    </location>
</feature>
<feature type="domain" description="Heparinase II N-terminal" evidence="7">
    <location>
        <begin position="72"/>
        <end position="216"/>
    </location>
</feature>